<dbReference type="InterPro" id="IPR018517">
    <property type="entry name" value="tRNA_hU_synthase_CS"/>
</dbReference>
<feature type="binding site" evidence="14">
    <location>
        <position position="169"/>
    </location>
    <ligand>
        <name>FMN</name>
        <dbReference type="ChEBI" id="CHEBI:58210"/>
    </ligand>
</feature>
<sequence>MKIGSVELENRTILAPLAGITNLPFRLLVKAEGCGLVYSEMVSANGLIHRSHKTHQLLDSVPGEKPLAVQIFGSDPAIMAEAAGIVAASGADILDINFGCSVRKVLKTGSGSALMKAPDTAEAILKAVRRAVRIPLTIKIRSGWDRSGQQALEIVRMAEACGVDAIAVHPRTATQGFRGSADWSLITAVREAVSVPVIGNGDIVEPEDALRMRAETGCDAVMIGRAALRTPWIFSRITALERGEDLSPVTLSMRQEAMRRYLRASVTYLGETHACYIMRSRLGWLARGLRHSSHFRESIKQVSSEAEAMRLIDDYMAVLNNLERAAA</sequence>
<evidence type="ECO:0000256" key="4">
    <source>
        <dbReference type="ARBA" id="ARBA00022630"/>
    </source>
</evidence>
<dbReference type="OrthoDB" id="9764501at2"/>
<evidence type="ECO:0000256" key="12">
    <source>
        <dbReference type="PIRNR" id="PIRNR006621"/>
    </source>
</evidence>
<comment type="catalytic activity">
    <reaction evidence="10">
        <text>a 5,6-dihydrouridine in tRNA + NADP(+) = a uridine in tRNA + NADPH + H(+)</text>
        <dbReference type="Rhea" id="RHEA:23624"/>
        <dbReference type="Rhea" id="RHEA-COMP:13339"/>
        <dbReference type="Rhea" id="RHEA-COMP:13887"/>
        <dbReference type="ChEBI" id="CHEBI:15378"/>
        <dbReference type="ChEBI" id="CHEBI:57783"/>
        <dbReference type="ChEBI" id="CHEBI:58349"/>
        <dbReference type="ChEBI" id="CHEBI:65315"/>
        <dbReference type="ChEBI" id="CHEBI:74443"/>
    </reaction>
</comment>
<evidence type="ECO:0000256" key="3">
    <source>
        <dbReference type="ARBA" id="ARBA00022555"/>
    </source>
</evidence>
<keyword evidence="9 12" id="KW-0560">Oxidoreductase</keyword>
<dbReference type="Gene3D" id="3.20.20.70">
    <property type="entry name" value="Aldolase class I"/>
    <property type="match status" value="1"/>
</dbReference>
<gene>
    <name evidence="16" type="ORF">DENIS_3954</name>
</gene>
<evidence type="ECO:0000256" key="1">
    <source>
        <dbReference type="ARBA" id="ARBA00001917"/>
    </source>
</evidence>
<dbReference type="InterPro" id="IPR004652">
    <property type="entry name" value="DusB-like"/>
</dbReference>
<feature type="active site" description="Proton donor" evidence="13">
    <location>
        <position position="100"/>
    </location>
</feature>
<keyword evidence="4 12" id="KW-0285">Flavoprotein</keyword>
<keyword evidence="14" id="KW-0547">Nucleotide-binding</keyword>
<dbReference type="GO" id="GO:0050660">
    <property type="term" value="F:flavin adenine dinucleotide binding"/>
    <property type="evidence" value="ECO:0007669"/>
    <property type="project" value="InterPro"/>
</dbReference>
<dbReference type="EC" id="1.3.1.-" evidence="12"/>
<dbReference type="PANTHER" id="PTHR45846:SF1">
    <property type="entry name" value="TRNA-DIHYDROURIDINE(47) SYNTHASE [NAD(P)(+)]-LIKE"/>
    <property type="match status" value="1"/>
</dbReference>
<dbReference type="SUPFAM" id="SSF51395">
    <property type="entry name" value="FMN-linked oxidoreductases"/>
    <property type="match status" value="1"/>
</dbReference>
<keyword evidence="17" id="KW-1185">Reference proteome</keyword>
<feature type="binding site" evidence="14">
    <location>
        <position position="139"/>
    </location>
    <ligand>
        <name>FMN</name>
        <dbReference type="ChEBI" id="CHEBI:58210"/>
    </ligand>
</feature>
<keyword evidence="3" id="KW-0820">tRNA-binding</keyword>
<dbReference type="PROSITE" id="PS01136">
    <property type="entry name" value="UPF0034"/>
    <property type="match status" value="1"/>
</dbReference>
<evidence type="ECO:0000256" key="6">
    <source>
        <dbReference type="ARBA" id="ARBA00022694"/>
    </source>
</evidence>
<keyword evidence="8" id="KW-0694">RNA-binding</keyword>
<comment type="cofactor">
    <cofactor evidence="1 12 14">
        <name>FMN</name>
        <dbReference type="ChEBI" id="CHEBI:58210"/>
    </cofactor>
</comment>
<dbReference type="AlphaFoldDB" id="A0A401G156"/>
<evidence type="ECO:0000256" key="5">
    <source>
        <dbReference type="ARBA" id="ARBA00022643"/>
    </source>
</evidence>
<evidence type="ECO:0000256" key="8">
    <source>
        <dbReference type="ARBA" id="ARBA00022884"/>
    </source>
</evidence>
<feature type="binding site" evidence="14">
    <location>
        <position position="70"/>
    </location>
    <ligand>
        <name>FMN</name>
        <dbReference type="ChEBI" id="CHEBI:58210"/>
    </ligand>
</feature>
<keyword evidence="6 12" id="KW-0819">tRNA processing</keyword>
<feature type="domain" description="DUS-like FMN-binding" evidence="15">
    <location>
        <begin position="13"/>
        <end position="313"/>
    </location>
</feature>
<comment type="catalytic activity">
    <reaction evidence="11">
        <text>a 5,6-dihydrouridine in tRNA + NAD(+) = a uridine in tRNA + NADH + H(+)</text>
        <dbReference type="Rhea" id="RHEA:54452"/>
        <dbReference type="Rhea" id="RHEA-COMP:13339"/>
        <dbReference type="Rhea" id="RHEA-COMP:13887"/>
        <dbReference type="ChEBI" id="CHEBI:15378"/>
        <dbReference type="ChEBI" id="CHEBI:57540"/>
        <dbReference type="ChEBI" id="CHEBI:57945"/>
        <dbReference type="ChEBI" id="CHEBI:65315"/>
        <dbReference type="ChEBI" id="CHEBI:74443"/>
    </reaction>
</comment>
<organism evidence="16 17">
    <name type="scientific">Desulfonema ishimotonii</name>
    <dbReference type="NCBI Taxonomy" id="45657"/>
    <lineage>
        <taxon>Bacteria</taxon>
        <taxon>Pseudomonadati</taxon>
        <taxon>Thermodesulfobacteriota</taxon>
        <taxon>Desulfobacteria</taxon>
        <taxon>Desulfobacterales</taxon>
        <taxon>Desulfococcaceae</taxon>
        <taxon>Desulfonema</taxon>
    </lineage>
</organism>
<evidence type="ECO:0000313" key="17">
    <source>
        <dbReference type="Proteomes" id="UP000288096"/>
    </source>
</evidence>
<name>A0A401G156_9BACT</name>
<reference evidence="17" key="2">
    <citation type="submission" date="2019-01" db="EMBL/GenBank/DDBJ databases">
        <title>Genome sequence of Desulfonema ishimotonii strain Tokyo 01.</title>
        <authorList>
            <person name="Fukui M."/>
        </authorList>
    </citation>
    <scope>NUCLEOTIDE SEQUENCE [LARGE SCALE GENOMIC DNA]</scope>
    <source>
        <strain evidence="17">Tokyo 01</strain>
    </source>
</reference>
<dbReference type="Gene3D" id="1.10.1200.80">
    <property type="entry name" value="Putative flavin oxidoreducatase, domain 2"/>
    <property type="match status" value="1"/>
</dbReference>
<dbReference type="CDD" id="cd02801">
    <property type="entry name" value="DUS_like_FMN"/>
    <property type="match status" value="1"/>
</dbReference>
<protein>
    <recommendedName>
        <fullName evidence="12">tRNA-dihydrouridine synthase</fullName>
        <ecNumber evidence="12">1.3.1.-</ecNumber>
    </recommendedName>
</protein>
<evidence type="ECO:0000256" key="9">
    <source>
        <dbReference type="ARBA" id="ARBA00023002"/>
    </source>
</evidence>
<dbReference type="Proteomes" id="UP000288096">
    <property type="component" value="Unassembled WGS sequence"/>
</dbReference>
<keyword evidence="5 12" id="KW-0288">FMN</keyword>
<dbReference type="InterPro" id="IPR001269">
    <property type="entry name" value="DUS_fam"/>
</dbReference>
<dbReference type="InterPro" id="IPR013785">
    <property type="entry name" value="Aldolase_TIM"/>
</dbReference>
<dbReference type="InterPro" id="IPR035587">
    <property type="entry name" value="DUS-like_FMN-bd"/>
</dbReference>
<feature type="binding site" evidence="14">
    <location>
        <begin position="224"/>
        <end position="225"/>
    </location>
    <ligand>
        <name>FMN</name>
        <dbReference type="ChEBI" id="CHEBI:58210"/>
    </ligand>
</feature>
<comment type="similarity">
    <text evidence="12">Belongs to the dus family.</text>
</comment>
<dbReference type="NCBIfam" id="TIGR00737">
    <property type="entry name" value="nifR3_yhdG"/>
    <property type="match status" value="1"/>
</dbReference>
<evidence type="ECO:0000256" key="10">
    <source>
        <dbReference type="ARBA" id="ARBA00048205"/>
    </source>
</evidence>
<proteinExistence type="inferred from homology"/>
<dbReference type="PIRSF" id="PIRSF006621">
    <property type="entry name" value="Dus"/>
    <property type="match status" value="1"/>
</dbReference>
<comment type="function">
    <text evidence="2 12">Catalyzes the synthesis of 5,6-dihydrouridine (D), a modified base found in the D-loop of most tRNAs, via the reduction of the C5-C6 double bond in target uridines.</text>
</comment>
<dbReference type="GO" id="GO:0017150">
    <property type="term" value="F:tRNA dihydrouridine synthase activity"/>
    <property type="evidence" value="ECO:0007669"/>
    <property type="project" value="InterPro"/>
</dbReference>
<evidence type="ECO:0000256" key="2">
    <source>
        <dbReference type="ARBA" id="ARBA00002790"/>
    </source>
</evidence>
<dbReference type="InterPro" id="IPR024036">
    <property type="entry name" value="tRNA-dHydroUridine_Synthase_C"/>
</dbReference>
<comment type="caution">
    <text evidence="16">The sequence shown here is derived from an EMBL/GenBank/DDBJ whole genome shotgun (WGS) entry which is preliminary data.</text>
</comment>
<evidence type="ECO:0000256" key="11">
    <source>
        <dbReference type="ARBA" id="ARBA00048802"/>
    </source>
</evidence>
<dbReference type="EMBL" id="BEXT01000001">
    <property type="protein sequence ID" value="GBC62968.1"/>
    <property type="molecule type" value="Genomic_DNA"/>
</dbReference>
<evidence type="ECO:0000259" key="15">
    <source>
        <dbReference type="Pfam" id="PF01207"/>
    </source>
</evidence>
<reference evidence="17" key="1">
    <citation type="submission" date="2017-11" db="EMBL/GenBank/DDBJ databases">
        <authorList>
            <person name="Watanabe M."/>
            <person name="Kojima H."/>
        </authorList>
    </citation>
    <scope>NUCLEOTIDE SEQUENCE [LARGE SCALE GENOMIC DNA]</scope>
    <source>
        <strain evidence="17">Tokyo 01</strain>
    </source>
</reference>
<dbReference type="PANTHER" id="PTHR45846">
    <property type="entry name" value="TRNA-DIHYDROURIDINE(47) SYNTHASE [NAD(P)(+)]-LIKE"/>
    <property type="match status" value="1"/>
</dbReference>
<evidence type="ECO:0000256" key="7">
    <source>
        <dbReference type="ARBA" id="ARBA00022857"/>
    </source>
</evidence>
<evidence type="ECO:0000313" key="16">
    <source>
        <dbReference type="EMBL" id="GBC62968.1"/>
    </source>
</evidence>
<dbReference type="Pfam" id="PF01207">
    <property type="entry name" value="Dus"/>
    <property type="match status" value="1"/>
</dbReference>
<keyword evidence="7" id="KW-0521">NADP</keyword>
<dbReference type="RefSeq" id="WP_124330093.1">
    <property type="nucleotide sequence ID" value="NZ_BEXT01000001.1"/>
</dbReference>
<evidence type="ECO:0000256" key="14">
    <source>
        <dbReference type="PIRSR" id="PIRSR006621-2"/>
    </source>
</evidence>
<evidence type="ECO:0000256" key="13">
    <source>
        <dbReference type="PIRSR" id="PIRSR006621-1"/>
    </source>
</evidence>
<accession>A0A401G156</accession>
<dbReference type="GO" id="GO:0000049">
    <property type="term" value="F:tRNA binding"/>
    <property type="evidence" value="ECO:0007669"/>
    <property type="project" value="UniProtKB-KW"/>
</dbReference>